<gene>
    <name evidence="2" type="ORF">F2Q69_00037790</name>
</gene>
<comment type="caution">
    <text evidence="2">The sequence shown here is derived from an EMBL/GenBank/DDBJ whole genome shotgun (WGS) entry which is preliminary data.</text>
</comment>
<evidence type="ECO:0000256" key="1">
    <source>
        <dbReference type="SAM" id="MobiDB-lite"/>
    </source>
</evidence>
<dbReference type="AlphaFoldDB" id="A0A8S9SKH7"/>
<feature type="region of interest" description="Disordered" evidence="1">
    <location>
        <begin position="49"/>
        <end position="104"/>
    </location>
</feature>
<name>A0A8S9SKH7_BRACR</name>
<feature type="compositionally biased region" description="Basic and acidic residues" evidence="1">
    <location>
        <begin position="74"/>
        <end position="87"/>
    </location>
</feature>
<organism evidence="2 3">
    <name type="scientific">Brassica cretica</name>
    <name type="common">Mustard</name>
    <dbReference type="NCBI Taxonomy" id="69181"/>
    <lineage>
        <taxon>Eukaryota</taxon>
        <taxon>Viridiplantae</taxon>
        <taxon>Streptophyta</taxon>
        <taxon>Embryophyta</taxon>
        <taxon>Tracheophyta</taxon>
        <taxon>Spermatophyta</taxon>
        <taxon>Magnoliopsida</taxon>
        <taxon>eudicotyledons</taxon>
        <taxon>Gunneridae</taxon>
        <taxon>Pentapetalae</taxon>
        <taxon>rosids</taxon>
        <taxon>malvids</taxon>
        <taxon>Brassicales</taxon>
        <taxon>Brassicaceae</taxon>
        <taxon>Brassiceae</taxon>
        <taxon>Brassica</taxon>
    </lineage>
</organism>
<sequence length="104" mass="11703">MVEETPRLATRRRLEGFAADLKKGKVDMSPPSVLKADSRFYRCLQVSQSLQSSRNPSPLKHYESPVVSQFPETPSKETKEKRKREEGASGYGSRRAGVRVPVLL</sequence>
<reference evidence="2" key="1">
    <citation type="submission" date="2019-12" db="EMBL/GenBank/DDBJ databases">
        <title>Genome sequencing and annotation of Brassica cretica.</title>
        <authorList>
            <person name="Studholme D.J."/>
            <person name="Sarris P."/>
        </authorList>
    </citation>
    <scope>NUCLEOTIDE SEQUENCE</scope>
    <source>
        <strain evidence="2">PFS-109/04</strain>
        <tissue evidence="2">Leaf</tissue>
    </source>
</reference>
<evidence type="ECO:0000313" key="2">
    <source>
        <dbReference type="EMBL" id="KAF3600445.1"/>
    </source>
</evidence>
<evidence type="ECO:0000313" key="3">
    <source>
        <dbReference type="Proteomes" id="UP000712600"/>
    </source>
</evidence>
<proteinExistence type="predicted"/>
<dbReference type="EMBL" id="QGKX02000004">
    <property type="protein sequence ID" value="KAF3600445.1"/>
    <property type="molecule type" value="Genomic_DNA"/>
</dbReference>
<protein>
    <submittedName>
        <fullName evidence="2">Uncharacterized protein</fullName>
    </submittedName>
</protein>
<accession>A0A8S9SKH7</accession>
<dbReference type="Proteomes" id="UP000712600">
    <property type="component" value="Unassembled WGS sequence"/>
</dbReference>